<evidence type="ECO:0000256" key="2">
    <source>
        <dbReference type="ARBA" id="ARBA00005236"/>
    </source>
</evidence>
<dbReference type="AlphaFoldDB" id="A0A7M1XQV9"/>
<evidence type="ECO:0000256" key="6">
    <source>
        <dbReference type="ARBA" id="ARBA00023136"/>
    </source>
</evidence>
<accession>A0A7M1XQV9</accession>
<dbReference type="InterPro" id="IPR051447">
    <property type="entry name" value="Lipoprotein-release_system"/>
</dbReference>
<sequence>MPMSCTFQYRDEAANFLADVSVVELARKDYDQFKNQEIFKIYYEGRDVQSTGYYGNNYSFRDPNDDTKFLYPWEENASYELSIDDKRQLFDCMKSYLFYIYQARRMNLPYYEELIAELDHWNDVFDQQYPMSNMEKQSKFDNIYSSIREEFANSNANSFYEMYKDDINYQVIYNSLSNSGNQEDIKRDVIYRILDGNSHKEIVQAFHTYLLSNLRKRLKNSDLLEPLSQSFSYYGREGEATFRLNIVGLDFDFANQYSYSVNADEGTIQEIYSNSFSSSGRNERYLLVLPKERAQLTRIFQYMEEKNKKFESYDYNEVPAGCVIFRLSDSNLDAVQNLSSMLTILTQVFIYVGLGLAIFSMFLFYNFISISINNKKREIGILRAVGAKRFDVFKIFYSESFIIAMINFIIASVGTFVLSIIMNGMFKESAHVVFDIMSPNIIVYIVIVAISMVTSLISALLPVTRLANKRPIDAIQNR</sequence>
<reference evidence="9 10" key="1">
    <citation type="submission" date="2018-08" db="EMBL/GenBank/DDBJ databases">
        <title>The first complete genome of Treponema rectale (CHPAT), a commensal spirochete of the bovine rectum.</title>
        <authorList>
            <person name="Staton G.J."/>
            <person name="Clegg S.R."/>
            <person name="Carter S.D."/>
            <person name="Radford A.D."/>
            <person name="Darby A."/>
            <person name="Hall N."/>
            <person name="Birtles R.J."/>
            <person name="Evans N.J."/>
        </authorList>
    </citation>
    <scope>NUCLEOTIDE SEQUENCE [LARGE SCALE GENOMIC DNA]</scope>
    <source>
        <strain evidence="9 10">CHPA</strain>
    </source>
</reference>
<dbReference type="PANTHER" id="PTHR30489:SF0">
    <property type="entry name" value="LIPOPROTEIN-RELEASING SYSTEM TRANSMEMBRANE PROTEIN LOLE"/>
    <property type="match status" value="1"/>
</dbReference>
<evidence type="ECO:0000256" key="4">
    <source>
        <dbReference type="ARBA" id="ARBA00022692"/>
    </source>
</evidence>
<keyword evidence="3" id="KW-1003">Cell membrane</keyword>
<evidence type="ECO:0000313" key="9">
    <source>
        <dbReference type="EMBL" id="QOS41188.1"/>
    </source>
</evidence>
<comment type="subcellular location">
    <subcellularLocation>
        <location evidence="1">Cell membrane</location>
        <topology evidence="1">Multi-pass membrane protein</topology>
    </subcellularLocation>
</comment>
<evidence type="ECO:0000256" key="1">
    <source>
        <dbReference type="ARBA" id="ARBA00004651"/>
    </source>
</evidence>
<evidence type="ECO:0000259" key="8">
    <source>
        <dbReference type="Pfam" id="PF02687"/>
    </source>
</evidence>
<organism evidence="9 10">
    <name type="scientific">Treponema rectale</name>
    <dbReference type="NCBI Taxonomy" id="744512"/>
    <lineage>
        <taxon>Bacteria</taxon>
        <taxon>Pseudomonadati</taxon>
        <taxon>Spirochaetota</taxon>
        <taxon>Spirochaetia</taxon>
        <taxon>Spirochaetales</taxon>
        <taxon>Treponemataceae</taxon>
        <taxon>Treponema</taxon>
    </lineage>
</organism>
<evidence type="ECO:0000256" key="3">
    <source>
        <dbReference type="ARBA" id="ARBA00022475"/>
    </source>
</evidence>
<dbReference type="EMBL" id="CP031517">
    <property type="protein sequence ID" value="QOS41188.1"/>
    <property type="molecule type" value="Genomic_DNA"/>
</dbReference>
<evidence type="ECO:0000256" key="5">
    <source>
        <dbReference type="ARBA" id="ARBA00022989"/>
    </source>
</evidence>
<proteinExistence type="inferred from homology"/>
<comment type="similarity">
    <text evidence="2">Belongs to the ABC-4 integral membrane protein family. LolC/E subfamily.</text>
</comment>
<dbReference type="KEGG" id="trc:DYE49_00365"/>
<feature type="transmembrane region" description="Helical" evidence="7">
    <location>
        <begin position="348"/>
        <end position="368"/>
    </location>
</feature>
<feature type="domain" description="ABC3 transporter permease C-terminal" evidence="8">
    <location>
        <begin position="353"/>
        <end position="470"/>
    </location>
</feature>
<dbReference type="InterPro" id="IPR003838">
    <property type="entry name" value="ABC3_permease_C"/>
</dbReference>
<feature type="transmembrane region" description="Helical" evidence="7">
    <location>
        <begin position="401"/>
        <end position="421"/>
    </location>
</feature>
<feature type="transmembrane region" description="Helical" evidence="7">
    <location>
        <begin position="441"/>
        <end position="461"/>
    </location>
</feature>
<gene>
    <name evidence="9" type="ORF">DYE49_00365</name>
</gene>
<keyword evidence="6 7" id="KW-0472">Membrane</keyword>
<keyword evidence="4 7" id="KW-0812">Transmembrane</keyword>
<name>A0A7M1XQV9_9SPIR</name>
<protein>
    <submittedName>
        <fullName evidence="9">ABC transporter permease</fullName>
    </submittedName>
</protein>
<dbReference type="GO" id="GO:0044874">
    <property type="term" value="P:lipoprotein localization to outer membrane"/>
    <property type="evidence" value="ECO:0007669"/>
    <property type="project" value="TreeGrafter"/>
</dbReference>
<dbReference type="Proteomes" id="UP000593591">
    <property type="component" value="Chromosome"/>
</dbReference>
<evidence type="ECO:0000313" key="10">
    <source>
        <dbReference type="Proteomes" id="UP000593591"/>
    </source>
</evidence>
<dbReference type="GO" id="GO:0098797">
    <property type="term" value="C:plasma membrane protein complex"/>
    <property type="evidence" value="ECO:0007669"/>
    <property type="project" value="TreeGrafter"/>
</dbReference>
<keyword evidence="5 7" id="KW-1133">Transmembrane helix</keyword>
<dbReference type="PANTHER" id="PTHR30489">
    <property type="entry name" value="LIPOPROTEIN-RELEASING SYSTEM TRANSMEMBRANE PROTEIN LOLE"/>
    <property type="match status" value="1"/>
</dbReference>
<evidence type="ECO:0000256" key="7">
    <source>
        <dbReference type="SAM" id="Phobius"/>
    </source>
</evidence>
<dbReference type="Pfam" id="PF02687">
    <property type="entry name" value="FtsX"/>
    <property type="match status" value="1"/>
</dbReference>